<keyword evidence="3" id="KW-0648">Protein biosynthesis</keyword>
<dbReference type="InterPro" id="IPR001437">
    <property type="entry name" value="Tscrpt_elong_fac_GreA/B_C"/>
</dbReference>
<proteinExistence type="predicted"/>
<gene>
    <name evidence="3" type="ORF">FUA23_12970</name>
</gene>
<organism evidence="3 4">
    <name type="scientific">Neolewinella aurantiaca</name>
    <dbReference type="NCBI Taxonomy" id="2602767"/>
    <lineage>
        <taxon>Bacteria</taxon>
        <taxon>Pseudomonadati</taxon>
        <taxon>Bacteroidota</taxon>
        <taxon>Saprospiria</taxon>
        <taxon>Saprospirales</taxon>
        <taxon>Lewinellaceae</taxon>
        <taxon>Neolewinella</taxon>
    </lineage>
</organism>
<dbReference type="GO" id="GO:0003677">
    <property type="term" value="F:DNA binding"/>
    <property type="evidence" value="ECO:0007669"/>
    <property type="project" value="InterPro"/>
</dbReference>
<feature type="region of interest" description="Disordered" evidence="1">
    <location>
        <begin position="1"/>
        <end position="31"/>
    </location>
</feature>
<protein>
    <submittedName>
        <fullName evidence="3">Transcription elongation factor GreA</fullName>
    </submittedName>
</protein>
<feature type="domain" description="Transcription elongation factor GreA/GreB C-terminal" evidence="2">
    <location>
        <begin position="91"/>
        <end position="167"/>
    </location>
</feature>
<keyword evidence="3" id="KW-0251">Elongation factor</keyword>
<dbReference type="InterPro" id="IPR023459">
    <property type="entry name" value="Tscrpt_elong_fac_GreA/B_fam"/>
</dbReference>
<dbReference type="Pfam" id="PF01272">
    <property type="entry name" value="GreA_GreB"/>
    <property type="match status" value="1"/>
</dbReference>
<evidence type="ECO:0000259" key="2">
    <source>
        <dbReference type="Pfam" id="PF01272"/>
    </source>
</evidence>
<keyword evidence="4" id="KW-1185">Reference proteome</keyword>
<dbReference type="GO" id="GO:0006354">
    <property type="term" value="P:DNA-templated transcription elongation"/>
    <property type="evidence" value="ECO:0007669"/>
    <property type="project" value="TreeGrafter"/>
</dbReference>
<evidence type="ECO:0000313" key="4">
    <source>
        <dbReference type="Proteomes" id="UP000321907"/>
    </source>
</evidence>
<evidence type="ECO:0000256" key="1">
    <source>
        <dbReference type="SAM" id="MobiDB-lite"/>
    </source>
</evidence>
<dbReference type="EMBL" id="VOXD01000019">
    <property type="protein sequence ID" value="TXF88758.1"/>
    <property type="molecule type" value="Genomic_DNA"/>
</dbReference>
<dbReference type="InterPro" id="IPR036953">
    <property type="entry name" value="GreA/GreB_C_sf"/>
</dbReference>
<dbReference type="Proteomes" id="UP000321907">
    <property type="component" value="Unassembled WGS sequence"/>
</dbReference>
<dbReference type="OrthoDB" id="1094048at2"/>
<dbReference type="GO" id="GO:0032784">
    <property type="term" value="P:regulation of DNA-templated transcription elongation"/>
    <property type="evidence" value="ECO:0007669"/>
    <property type="project" value="InterPro"/>
</dbReference>
<comment type="caution">
    <text evidence="3">The sequence shown here is derived from an EMBL/GenBank/DDBJ whole genome shotgun (WGS) entry which is preliminary data.</text>
</comment>
<dbReference type="RefSeq" id="WP_147931175.1">
    <property type="nucleotide sequence ID" value="NZ_VOXD01000019.1"/>
</dbReference>
<dbReference type="PANTHER" id="PTHR30437">
    <property type="entry name" value="TRANSCRIPTION ELONGATION FACTOR GREA"/>
    <property type="match status" value="1"/>
</dbReference>
<dbReference type="GO" id="GO:0070063">
    <property type="term" value="F:RNA polymerase binding"/>
    <property type="evidence" value="ECO:0007669"/>
    <property type="project" value="InterPro"/>
</dbReference>
<evidence type="ECO:0000313" key="3">
    <source>
        <dbReference type="EMBL" id="TXF88758.1"/>
    </source>
</evidence>
<reference evidence="3 4" key="1">
    <citation type="submission" date="2019-08" db="EMBL/GenBank/DDBJ databases">
        <title>Lewinella sp. strain SSH13 Genome sequencing and assembly.</title>
        <authorList>
            <person name="Kim I."/>
        </authorList>
    </citation>
    <scope>NUCLEOTIDE SEQUENCE [LARGE SCALE GENOMIC DNA]</scope>
    <source>
        <strain evidence="3 4">SSH13</strain>
    </source>
</reference>
<dbReference type="PIRSF" id="PIRSF006092">
    <property type="entry name" value="GreA_GreB"/>
    <property type="match status" value="1"/>
</dbReference>
<accession>A0A5C7FES5</accession>
<dbReference type="PANTHER" id="PTHR30437:SF4">
    <property type="entry name" value="TRANSCRIPTION ELONGATION FACTOR GREA"/>
    <property type="match status" value="1"/>
</dbReference>
<name>A0A5C7FES5_9BACT</name>
<dbReference type="GO" id="GO:0003746">
    <property type="term" value="F:translation elongation factor activity"/>
    <property type="evidence" value="ECO:0007669"/>
    <property type="project" value="UniProtKB-KW"/>
</dbReference>
<dbReference type="Gene3D" id="3.10.50.30">
    <property type="entry name" value="Transcription elongation factor, GreA/GreB, C-terminal domain"/>
    <property type="match status" value="1"/>
</dbReference>
<dbReference type="AlphaFoldDB" id="A0A5C7FES5"/>
<sequence>MSRGFVKESDQEELPLIPERAPLPSGTTNYVTPAGLTALEKERAELEAAKDTTPTENEDEHRRALTVLDGKLALLQKRIATARVINPDSQPANEVRFGATVKMRMGGPSGRIQEFQIVGVDEANVKAKKIAFTAPIAKAITGLWVGESADFRLGGENRKLEVLEIRY</sequence>
<dbReference type="SUPFAM" id="SSF54534">
    <property type="entry name" value="FKBP-like"/>
    <property type="match status" value="1"/>
</dbReference>